<evidence type="ECO:0000313" key="2">
    <source>
        <dbReference type="EMBL" id="QIG45986.1"/>
    </source>
</evidence>
<dbReference type="Gene3D" id="3.30.750.24">
    <property type="entry name" value="STAS domain"/>
    <property type="match status" value="1"/>
</dbReference>
<dbReference type="AlphaFoldDB" id="A0A6G6WLA6"/>
<keyword evidence="3" id="KW-1185">Reference proteome</keyword>
<dbReference type="CDD" id="cd07043">
    <property type="entry name" value="STAS_anti-anti-sigma_factors"/>
    <property type="match status" value="1"/>
</dbReference>
<organism evidence="2 3">
    <name type="scientific">Nocardioides anomalus</name>
    <dbReference type="NCBI Taxonomy" id="2712223"/>
    <lineage>
        <taxon>Bacteria</taxon>
        <taxon>Bacillati</taxon>
        <taxon>Actinomycetota</taxon>
        <taxon>Actinomycetes</taxon>
        <taxon>Propionibacteriales</taxon>
        <taxon>Nocardioidaceae</taxon>
        <taxon>Nocardioides</taxon>
    </lineage>
</organism>
<dbReference type="InterPro" id="IPR052746">
    <property type="entry name" value="MlaB_ABC_Transporter"/>
</dbReference>
<sequence length="101" mass="10824">MDIMSDGPVLVLSGDLDVRSTMEVRTAVRDLLLSYDEVAIDLSGVESADVTALRVLAAATVQAVRDGHHLTLRQPSPAVRRMLHLSHLARIVEVTPAEGVG</sequence>
<dbReference type="SUPFAM" id="SSF52091">
    <property type="entry name" value="SpoIIaa-like"/>
    <property type="match status" value="1"/>
</dbReference>
<dbReference type="InterPro" id="IPR058548">
    <property type="entry name" value="MlaB-like_STAS"/>
</dbReference>
<dbReference type="Pfam" id="PF13466">
    <property type="entry name" value="STAS_2"/>
    <property type="match status" value="1"/>
</dbReference>
<dbReference type="PROSITE" id="PS50801">
    <property type="entry name" value="STAS"/>
    <property type="match status" value="1"/>
</dbReference>
<reference evidence="2 3" key="1">
    <citation type="submission" date="2020-02" db="EMBL/GenBank/DDBJ databases">
        <title>Full genome sequence of Nocardioides sp. R-3366.</title>
        <authorList>
            <person name="Im W.-T."/>
        </authorList>
    </citation>
    <scope>NUCLEOTIDE SEQUENCE [LARGE SCALE GENOMIC DNA]</scope>
    <source>
        <strain evidence="2 3">R-3366</strain>
    </source>
</reference>
<evidence type="ECO:0000313" key="3">
    <source>
        <dbReference type="Proteomes" id="UP000502996"/>
    </source>
</evidence>
<proteinExistence type="predicted"/>
<gene>
    <name evidence="2" type="ORF">G5V58_14515</name>
</gene>
<dbReference type="InterPro" id="IPR036513">
    <property type="entry name" value="STAS_dom_sf"/>
</dbReference>
<dbReference type="PANTHER" id="PTHR35849:SF2">
    <property type="entry name" value="BLR2341 PROTEIN"/>
    <property type="match status" value="1"/>
</dbReference>
<dbReference type="KEGG" id="nano:G5V58_14515"/>
<dbReference type="EMBL" id="CP049257">
    <property type="protein sequence ID" value="QIG45986.1"/>
    <property type="molecule type" value="Genomic_DNA"/>
</dbReference>
<name>A0A6G6WLA6_9ACTN</name>
<dbReference type="PANTHER" id="PTHR35849">
    <property type="entry name" value="BLR2341 PROTEIN"/>
    <property type="match status" value="1"/>
</dbReference>
<feature type="domain" description="STAS" evidence="1">
    <location>
        <begin position="1"/>
        <end position="101"/>
    </location>
</feature>
<dbReference type="InterPro" id="IPR002645">
    <property type="entry name" value="STAS_dom"/>
</dbReference>
<protein>
    <submittedName>
        <fullName evidence="2">STAS domain-containing protein</fullName>
    </submittedName>
</protein>
<dbReference type="Proteomes" id="UP000502996">
    <property type="component" value="Chromosome"/>
</dbReference>
<accession>A0A6G6WLA6</accession>
<evidence type="ECO:0000259" key="1">
    <source>
        <dbReference type="PROSITE" id="PS50801"/>
    </source>
</evidence>